<dbReference type="Gene3D" id="1.20.120.330">
    <property type="entry name" value="Nucleotidyltransferases domain 2"/>
    <property type="match status" value="1"/>
</dbReference>
<dbReference type="EMBL" id="AP024849">
    <property type="protein sequence ID" value="BCZ49000.1"/>
    <property type="molecule type" value="Genomic_DNA"/>
</dbReference>
<accession>A0ABM7TAP4</accession>
<gene>
    <name evidence="1" type="ORF">psyc5s11_50670</name>
</gene>
<dbReference type="Proteomes" id="UP000824633">
    <property type="component" value="Chromosome"/>
</dbReference>
<evidence type="ECO:0000313" key="1">
    <source>
        <dbReference type="EMBL" id="BCZ49000.1"/>
    </source>
</evidence>
<protein>
    <recommendedName>
        <fullName evidence="3">HEPN domain-containing protein</fullName>
    </recommendedName>
</protein>
<organism evidence="1 2">
    <name type="scientific">Clostridium gelidum</name>
    <dbReference type="NCBI Taxonomy" id="704125"/>
    <lineage>
        <taxon>Bacteria</taxon>
        <taxon>Bacillati</taxon>
        <taxon>Bacillota</taxon>
        <taxon>Clostridia</taxon>
        <taxon>Eubacteriales</taxon>
        <taxon>Clostridiaceae</taxon>
        <taxon>Clostridium</taxon>
    </lineage>
</organism>
<reference evidence="2" key="1">
    <citation type="submission" date="2021-07" db="EMBL/GenBank/DDBJ databases">
        <title>Complete genome sequencing of a Clostridium isolate.</title>
        <authorList>
            <person name="Ueki A."/>
            <person name="Tonouchi A."/>
        </authorList>
    </citation>
    <scope>NUCLEOTIDE SEQUENCE [LARGE SCALE GENOMIC DNA]</scope>
    <source>
        <strain evidence="2">C5S11</strain>
    </source>
</reference>
<name>A0ABM7TAP4_9CLOT</name>
<keyword evidence="2" id="KW-1185">Reference proteome</keyword>
<proteinExistence type="predicted"/>
<evidence type="ECO:0008006" key="3">
    <source>
        <dbReference type="Google" id="ProtNLM"/>
    </source>
</evidence>
<sequence length="54" mass="6581">MDFFAELLYYYISERYPSYKEKLSVSIYKDKAKGVLDRAEEVFVWIKSLNQYKN</sequence>
<evidence type="ECO:0000313" key="2">
    <source>
        <dbReference type="Proteomes" id="UP000824633"/>
    </source>
</evidence>